<keyword evidence="8" id="KW-1185">Reference proteome</keyword>
<dbReference type="InterPro" id="IPR013325">
    <property type="entry name" value="RNA_pol_sigma_r2"/>
</dbReference>
<dbReference type="InterPro" id="IPR013249">
    <property type="entry name" value="RNA_pol_sigma70_r4_t2"/>
</dbReference>
<dbReference type="Gene3D" id="1.10.10.10">
    <property type="entry name" value="Winged helix-like DNA-binding domain superfamily/Winged helix DNA-binding domain"/>
    <property type="match status" value="1"/>
</dbReference>
<dbReference type="Proteomes" id="UP001501508">
    <property type="component" value="Unassembled WGS sequence"/>
</dbReference>
<reference evidence="8" key="1">
    <citation type="journal article" date="2019" name="Int. J. Syst. Evol. Microbiol.">
        <title>The Global Catalogue of Microorganisms (GCM) 10K type strain sequencing project: providing services to taxonomists for standard genome sequencing and annotation.</title>
        <authorList>
            <consortium name="The Broad Institute Genomics Platform"/>
            <consortium name="The Broad Institute Genome Sequencing Center for Infectious Disease"/>
            <person name="Wu L."/>
            <person name="Ma J."/>
        </authorList>
    </citation>
    <scope>NUCLEOTIDE SEQUENCE [LARGE SCALE GENOMIC DNA]</scope>
    <source>
        <strain evidence="8">JCM 31920</strain>
    </source>
</reference>
<evidence type="ECO:0000313" key="8">
    <source>
        <dbReference type="Proteomes" id="UP001501508"/>
    </source>
</evidence>
<dbReference type="PANTHER" id="PTHR43133:SF46">
    <property type="entry name" value="RNA POLYMERASE SIGMA-70 FACTOR ECF SUBFAMILY"/>
    <property type="match status" value="1"/>
</dbReference>
<dbReference type="InterPro" id="IPR036388">
    <property type="entry name" value="WH-like_DNA-bd_sf"/>
</dbReference>
<keyword evidence="3" id="KW-0731">Sigma factor</keyword>
<dbReference type="InterPro" id="IPR039425">
    <property type="entry name" value="RNA_pol_sigma-70-like"/>
</dbReference>
<feature type="domain" description="RNA polymerase sigma-70 region 2" evidence="5">
    <location>
        <begin position="26"/>
        <end position="90"/>
    </location>
</feature>
<dbReference type="NCBIfam" id="TIGR02937">
    <property type="entry name" value="sigma70-ECF"/>
    <property type="match status" value="1"/>
</dbReference>
<keyword evidence="4" id="KW-0804">Transcription</keyword>
<dbReference type="RefSeq" id="WP_345027857.1">
    <property type="nucleotide sequence ID" value="NZ_BAABEY010000018.1"/>
</dbReference>
<evidence type="ECO:0000259" key="5">
    <source>
        <dbReference type="Pfam" id="PF04542"/>
    </source>
</evidence>
<protein>
    <submittedName>
        <fullName evidence="7">RNA polymerase sigma-70 factor</fullName>
    </submittedName>
</protein>
<dbReference type="Pfam" id="PF04542">
    <property type="entry name" value="Sigma70_r2"/>
    <property type="match status" value="1"/>
</dbReference>
<evidence type="ECO:0000256" key="4">
    <source>
        <dbReference type="ARBA" id="ARBA00023163"/>
    </source>
</evidence>
<evidence type="ECO:0000256" key="3">
    <source>
        <dbReference type="ARBA" id="ARBA00023082"/>
    </source>
</evidence>
<dbReference type="Gene3D" id="1.10.1740.10">
    <property type="match status" value="1"/>
</dbReference>
<dbReference type="InterPro" id="IPR014284">
    <property type="entry name" value="RNA_pol_sigma-70_dom"/>
</dbReference>
<name>A0ABP8LXG9_9BACT</name>
<evidence type="ECO:0000259" key="6">
    <source>
        <dbReference type="Pfam" id="PF08281"/>
    </source>
</evidence>
<evidence type="ECO:0000313" key="7">
    <source>
        <dbReference type="EMBL" id="GAA4437237.1"/>
    </source>
</evidence>
<dbReference type="InterPro" id="IPR007627">
    <property type="entry name" value="RNA_pol_sigma70_r2"/>
</dbReference>
<evidence type="ECO:0000256" key="2">
    <source>
        <dbReference type="ARBA" id="ARBA00023015"/>
    </source>
</evidence>
<feature type="domain" description="RNA polymerase sigma factor 70 region 4 type 2" evidence="6">
    <location>
        <begin position="120"/>
        <end position="171"/>
    </location>
</feature>
<accession>A0ABP8LXG9</accession>
<organism evidence="7 8">
    <name type="scientific">Ravibacter arvi</name>
    <dbReference type="NCBI Taxonomy" id="2051041"/>
    <lineage>
        <taxon>Bacteria</taxon>
        <taxon>Pseudomonadati</taxon>
        <taxon>Bacteroidota</taxon>
        <taxon>Cytophagia</taxon>
        <taxon>Cytophagales</taxon>
        <taxon>Spirosomataceae</taxon>
        <taxon>Ravibacter</taxon>
    </lineage>
</organism>
<comment type="similarity">
    <text evidence="1">Belongs to the sigma-70 factor family. ECF subfamily.</text>
</comment>
<dbReference type="SUPFAM" id="SSF88659">
    <property type="entry name" value="Sigma3 and sigma4 domains of RNA polymerase sigma factors"/>
    <property type="match status" value="1"/>
</dbReference>
<dbReference type="InterPro" id="IPR013324">
    <property type="entry name" value="RNA_pol_sigma_r3/r4-like"/>
</dbReference>
<evidence type="ECO:0000256" key="1">
    <source>
        <dbReference type="ARBA" id="ARBA00010641"/>
    </source>
</evidence>
<dbReference type="EMBL" id="BAABEY010000018">
    <property type="protein sequence ID" value="GAA4437237.1"/>
    <property type="molecule type" value="Genomic_DNA"/>
</dbReference>
<gene>
    <name evidence="7" type="ORF">GCM10023091_16130</name>
</gene>
<dbReference type="SUPFAM" id="SSF88946">
    <property type="entry name" value="Sigma2 domain of RNA polymerase sigma factors"/>
    <property type="match status" value="1"/>
</dbReference>
<dbReference type="PANTHER" id="PTHR43133">
    <property type="entry name" value="RNA POLYMERASE ECF-TYPE SIGMA FACTO"/>
    <property type="match status" value="1"/>
</dbReference>
<comment type="caution">
    <text evidence="7">The sequence shown here is derived from an EMBL/GenBank/DDBJ whole genome shotgun (WGS) entry which is preliminary data.</text>
</comment>
<keyword evidence="2" id="KW-0805">Transcription regulation</keyword>
<proteinExistence type="inferred from homology"/>
<sequence length="183" mass="21971">MYQNDVPDERLLALLKEDDPDAFETIYHRYWRQLYAFVYQQVGGKEDASEIIQELMLSLWKNRMTSDILHLRSFLFIAARNQVNMHFRREINLKKYREYQLMQEVFESTDDIVTEKQLSEAIERALERLPEKTANIFRRNKLDDVSVKKIATEMGLSDRAVEYHLTKSMRAVRKHLQKFLHDN</sequence>
<dbReference type="Pfam" id="PF08281">
    <property type="entry name" value="Sigma70_r4_2"/>
    <property type="match status" value="1"/>
</dbReference>